<dbReference type="AlphaFoldDB" id="A0A381W3R9"/>
<proteinExistence type="predicted"/>
<gene>
    <name evidence="1" type="ORF">METZ01_LOCUS99978</name>
</gene>
<reference evidence="1" key="1">
    <citation type="submission" date="2018-05" db="EMBL/GenBank/DDBJ databases">
        <authorList>
            <person name="Lanie J.A."/>
            <person name="Ng W.-L."/>
            <person name="Kazmierczak K.M."/>
            <person name="Andrzejewski T.M."/>
            <person name="Davidsen T.M."/>
            <person name="Wayne K.J."/>
            <person name="Tettelin H."/>
            <person name="Glass J.I."/>
            <person name="Rusch D."/>
            <person name="Podicherti R."/>
            <person name="Tsui H.-C.T."/>
            <person name="Winkler M.E."/>
        </authorList>
    </citation>
    <scope>NUCLEOTIDE SEQUENCE</scope>
</reference>
<dbReference type="EMBL" id="UINC01010608">
    <property type="protein sequence ID" value="SVA47124.1"/>
    <property type="molecule type" value="Genomic_DNA"/>
</dbReference>
<accession>A0A381W3R9</accession>
<name>A0A381W3R9_9ZZZZ</name>
<protein>
    <submittedName>
        <fullName evidence="1">Uncharacterized protein</fullName>
    </submittedName>
</protein>
<sequence length="127" mass="14459">MALEQTFDYGYINHPDIFNKAGILAQSDVAIDLIAMFLESESEEKLGEHSLASYYNPALENNVVIVWASQLVMAKLLLLFTSEGMRVGDWKPSKTQFAFAYNWFSEDEENEENEKHPHVPNVGLFRG</sequence>
<evidence type="ECO:0000313" key="1">
    <source>
        <dbReference type="EMBL" id="SVA47124.1"/>
    </source>
</evidence>
<organism evidence="1">
    <name type="scientific">marine metagenome</name>
    <dbReference type="NCBI Taxonomy" id="408172"/>
    <lineage>
        <taxon>unclassified sequences</taxon>
        <taxon>metagenomes</taxon>
        <taxon>ecological metagenomes</taxon>
    </lineage>
</organism>